<protein>
    <submittedName>
        <fullName evidence="1">Uncharacterized protein</fullName>
    </submittedName>
</protein>
<evidence type="ECO:0000313" key="1">
    <source>
        <dbReference type="EMBL" id="NVN46287.1"/>
    </source>
</evidence>
<name>A0ABX2P400_9PROT</name>
<accession>A0ABX2P400</accession>
<dbReference type="RefSeq" id="WP_267311670.1">
    <property type="nucleotide sequence ID" value="NZ_JABXXV010000002.1"/>
</dbReference>
<gene>
    <name evidence="1" type="ORF">HW542_05630</name>
</gene>
<proteinExistence type="predicted"/>
<comment type="caution">
    <text evidence="1">The sequence shown here is derived from an EMBL/GenBank/DDBJ whole genome shotgun (WGS) entry which is preliminary data.</text>
</comment>
<dbReference type="Proteomes" id="UP001516351">
    <property type="component" value="Unassembled WGS sequence"/>
</dbReference>
<dbReference type="EMBL" id="JABXXV010000002">
    <property type="protein sequence ID" value="NVN46287.1"/>
    <property type="molecule type" value="Genomic_DNA"/>
</dbReference>
<reference evidence="1 2" key="1">
    <citation type="submission" date="2020-06" db="EMBL/GenBank/DDBJ databases">
        <title>Synonyms of Asaia species.</title>
        <authorList>
            <person name="Sombolestani A."/>
        </authorList>
    </citation>
    <scope>NUCLEOTIDE SEQUENCE [LARGE SCALE GENOMIC DNA]</scope>
    <source>
        <strain evidence="1 2">LMG 27047</strain>
    </source>
</reference>
<sequence>MSGTLFHTVEIDAERPLDVEFARGYGTVAAGTVTLLPFRRSLIDTLRLSDAGYVDEAGQPYPPLLADAFAIDRRLDLSPASPSVRESWGAITLANPDGRFDALIRDRVIDRMPVRIRAGFKSRDTARQIDLDPASAALVPIFSGLGSSWQPDRLTVQIALREVSGWLDEVIMPVGSYAGSGRFGGDANVKGRSMPRLRGTALNLTPVLIDAVNLVYQISDGPGSVSALYEGGFAGGITYAGAVADLYGAAPAPGTWQMQSSSGGLFVRLGTKPVYAITVDATGDFPSGAAPRTVLPLLRQMLIEDLTMPAQWLAGSWEDTRQAGWYWDGSQAVTGRQIFNTWLSGLGIRLVPSHEGTLSPLRLQMPGTVPDRVLTADQVTALSGLALDSGLSPPPYRWRIGYAHNQTVQQGGNALHPRITAERQSYVLQEDRVAAWYLPSIKLRYRQPSDLPVIPTALINEGDAQSAANSHGDLWGAERRLWSLTLPRSVAGGIDLGQALRLDLPAPGLRGGVTGLVIGEQIRSAEASVTLTVLV</sequence>
<evidence type="ECO:0000313" key="2">
    <source>
        <dbReference type="Proteomes" id="UP001516351"/>
    </source>
</evidence>
<keyword evidence="2" id="KW-1185">Reference proteome</keyword>
<organism evidence="1 2">
    <name type="scientific">Asaia spathodeae</name>
    <dbReference type="NCBI Taxonomy" id="657016"/>
    <lineage>
        <taxon>Bacteria</taxon>
        <taxon>Pseudomonadati</taxon>
        <taxon>Pseudomonadota</taxon>
        <taxon>Alphaproteobacteria</taxon>
        <taxon>Acetobacterales</taxon>
        <taxon>Acetobacteraceae</taxon>
        <taxon>Asaia</taxon>
    </lineage>
</organism>